<feature type="non-terminal residue" evidence="12">
    <location>
        <position position="432"/>
    </location>
</feature>
<comment type="subunit">
    <text evidence="7">Component of the RNA polymerase III (Pol III) complex consisting of 17 subunits.</text>
</comment>
<evidence type="ECO:0000259" key="10">
    <source>
        <dbReference type="Pfam" id="PF08221"/>
    </source>
</evidence>
<dbReference type="Proteomes" id="UP000525565">
    <property type="component" value="Unassembled WGS sequence"/>
</dbReference>
<dbReference type="InterPro" id="IPR039748">
    <property type="entry name" value="RPC3"/>
</dbReference>
<dbReference type="FunFam" id="1.10.10.10:FF:000199">
    <property type="entry name" value="DNA-directed RNA polymerase III subunit RPC3"/>
    <property type="match status" value="1"/>
</dbReference>
<dbReference type="Pfam" id="PF05645">
    <property type="entry name" value="RNA_pol_Rpc82"/>
    <property type="match status" value="1"/>
</dbReference>
<evidence type="ECO:0000259" key="9">
    <source>
        <dbReference type="Pfam" id="PF05645"/>
    </source>
</evidence>
<dbReference type="EMBL" id="VZSO01007553">
    <property type="protein sequence ID" value="NWZ30123.1"/>
    <property type="molecule type" value="Genomic_DNA"/>
</dbReference>
<evidence type="ECO:0000256" key="5">
    <source>
        <dbReference type="ARBA" id="ARBA00023163"/>
    </source>
</evidence>
<dbReference type="Pfam" id="PF08221">
    <property type="entry name" value="HTH_9"/>
    <property type="match status" value="1"/>
</dbReference>
<evidence type="ECO:0000256" key="1">
    <source>
        <dbReference type="ARBA" id="ARBA00004123"/>
    </source>
</evidence>
<feature type="non-terminal residue" evidence="12">
    <location>
        <position position="1"/>
    </location>
</feature>
<evidence type="ECO:0000256" key="3">
    <source>
        <dbReference type="ARBA" id="ARBA00016689"/>
    </source>
</evidence>
<protein>
    <recommendedName>
        <fullName evidence="3 7">DNA-directed RNA polymerase III subunit RPC3</fullName>
        <shortName evidence="7">RNA polymerase III subunit C3</shortName>
    </recommendedName>
</protein>
<organism evidence="12 13">
    <name type="scientific">Asarcornis scutulata</name>
    <dbReference type="NCBI Taxonomy" id="75869"/>
    <lineage>
        <taxon>Eukaryota</taxon>
        <taxon>Metazoa</taxon>
        <taxon>Chordata</taxon>
        <taxon>Craniata</taxon>
        <taxon>Vertebrata</taxon>
        <taxon>Euteleostomi</taxon>
        <taxon>Archelosauria</taxon>
        <taxon>Archosauria</taxon>
        <taxon>Dinosauria</taxon>
        <taxon>Saurischia</taxon>
        <taxon>Theropoda</taxon>
        <taxon>Coelurosauria</taxon>
        <taxon>Aves</taxon>
        <taxon>Neognathae</taxon>
        <taxon>Galloanserae</taxon>
        <taxon>Anseriformes</taxon>
        <taxon>Anatidae</taxon>
        <taxon>Anatinae</taxon>
        <taxon>Asarcornis</taxon>
    </lineage>
</organism>
<dbReference type="Pfam" id="PF22536">
    <property type="entry name" value="WHD_POLR3C"/>
    <property type="match status" value="1"/>
</dbReference>
<comment type="function">
    <text evidence="7">DNA-dependent RNA polymerase catalyzes the transcription of DNA into RNA using the four ribonucleoside triphosphates as substrates. Specific core component of RNA polymerase III which synthesizes small RNAs, such as 5S rRNA and tRNAs.</text>
</comment>
<dbReference type="InterPro" id="IPR013197">
    <property type="entry name" value="RNA_pol_III_RPC82-rel_HTH"/>
</dbReference>
<evidence type="ECO:0000256" key="7">
    <source>
        <dbReference type="RuleBase" id="RU367076"/>
    </source>
</evidence>
<feature type="domain" description="RNA polymerase III subunit RPC82-related helix-turn-helix" evidence="10">
    <location>
        <begin position="7"/>
        <end position="65"/>
    </location>
</feature>
<evidence type="ECO:0000256" key="8">
    <source>
        <dbReference type="SAM" id="MobiDB-lite"/>
    </source>
</evidence>
<dbReference type="InterPro" id="IPR055207">
    <property type="entry name" value="POLR3C_WHD"/>
</dbReference>
<feature type="region of interest" description="Disordered" evidence="8">
    <location>
        <begin position="189"/>
        <end position="230"/>
    </location>
</feature>
<gene>
    <name evidence="12" type="primary">Polr3c</name>
    <name evidence="12" type="ORF">ASASCU_R09526</name>
</gene>
<dbReference type="FunFam" id="1.10.10.10:FF:000262">
    <property type="entry name" value="DNA-directed RNA polymerase III subunit RPC3"/>
    <property type="match status" value="1"/>
</dbReference>
<dbReference type="FunFam" id="1.10.10.10:FF:000256">
    <property type="entry name" value="DNA-directed RNA polymerase III subunit RPC3"/>
    <property type="match status" value="1"/>
</dbReference>
<dbReference type="InterPro" id="IPR008806">
    <property type="entry name" value="RNA_pol_III_Rpc82_C"/>
</dbReference>
<keyword evidence="6 7" id="KW-0539">Nucleus</keyword>
<feature type="domain" description="RNA polymerase III Rpc82 C -terminal" evidence="9">
    <location>
        <begin position="146"/>
        <end position="334"/>
    </location>
</feature>
<evidence type="ECO:0000313" key="13">
    <source>
        <dbReference type="Proteomes" id="UP000525565"/>
    </source>
</evidence>
<comment type="caution">
    <text evidence="12">The sequence shown here is derived from an EMBL/GenBank/DDBJ whole genome shotgun (WGS) entry which is preliminary data.</text>
</comment>
<dbReference type="GO" id="GO:0006351">
    <property type="term" value="P:DNA-templated transcription"/>
    <property type="evidence" value="ECO:0007669"/>
    <property type="project" value="InterPro"/>
</dbReference>
<dbReference type="GO" id="GO:0005666">
    <property type="term" value="C:RNA polymerase III complex"/>
    <property type="evidence" value="ECO:0007669"/>
    <property type="project" value="UniProtKB-UniRule"/>
</dbReference>
<evidence type="ECO:0000256" key="2">
    <source>
        <dbReference type="ARBA" id="ARBA00007206"/>
    </source>
</evidence>
<reference evidence="12 13" key="1">
    <citation type="submission" date="2019-09" db="EMBL/GenBank/DDBJ databases">
        <title>Bird 10,000 Genomes (B10K) Project - Family phase.</title>
        <authorList>
            <person name="Zhang G."/>
        </authorList>
    </citation>
    <scope>NUCLEOTIDE SEQUENCE [LARGE SCALE GENOMIC DNA]</scope>
    <source>
        <strain evidence="12">OUT-0051</strain>
        <tissue evidence="12">Kidney</tissue>
    </source>
</reference>
<evidence type="ECO:0000256" key="6">
    <source>
        <dbReference type="ARBA" id="ARBA00023242"/>
    </source>
</evidence>
<keyword evidence="4 7" id="KW-0240">DNA-directed RNA polymerase</keyword>
<dbReference type="PANTHER" id="PTHR12949:SF0">
    <property type="entry name" value="DNA-DIRECTED RNA POLYMERASE III SUBUNIT RPC3"/>
    <property type="match status" value="1"/>
</dbReference>
<proteinExistence type="inferred from homology"/>
<dbReference type="AlphaFoldDB" id="A0A7K7LH86"/>
<dbReference type="InterPro" id="IPR036388">
    <property type="entry name" value="WH-like_DNA-bd_sf"/>
</dbReference>
<dbReference type="PANTHER" id="PTHR12949">
    <property type="entry name" value="RNA POLYMERASE III DNA DIRECTED -RELATED"/>
    <property type="match status" value="1"/>
</dbReference>
<name>A0A7K7LH86_9AVES</name>
<evidence type="ECO:0000313" key="12">
    <source>
        <dbReference type="EMBL" id="NWZ30123.1"/>
    </source>
</evidence>
<feature type="domain" description="DNA-directed RNA polymerase III subunit RPC3 winged-helix" evidence="11">
    <location>
        <begin position="349"/>
        <end position="417"/>
    </location>
</feature>
<keyword evidence="13" id="KW-1185">Reference proteome</keyword>
<comment type="subcellular location">
    <subcellularLocation>
        <location evidence="1 7">Nucleus</location>
    </subcellularLocation>
</comment>
<comment type="similarity">
    <text evidence="2 7">Belongs to the eukaryotic RPC3/POLR3C RNA polymerase subunit family.</text>
</comment>
<evidence type="ECO:0000256" key="4">
    <source>
        <dbReference type="ARBA" id="ARBA00022478"/>
    </source>
</evidence>
<dbReference type="FunFam" id="1.10.10.10:FF:000218">
    <property type="entry name" value="DNA-directed RNA polymerase III subunit RPC3"/>
    <property type="match status" value="1"/>
</dbReference>
<feature type="compositionally biased region" description="Basic and acidic residues" evidence="8">
    <location>
        <begin position="209"/>
        <end position="219"/>
    </location>
</feature>
<dbReference type="GO" id="GO:0003697">
    <property type="term" value="F:single-stranded DNA binding"/>
    <property type="evidence" value="ECO:0007669"/>
    <property type="project" value="UniProtKB-UniRule"/>
</dbReference>
<keyword evidence="5 7" id="KW-0804">Transcription</keyword>
<sequence length="432" mass="48506">MTQAEIKLCSLLLREHFGEIVERVGTLLVRAGAQPLRMLVGDTGLSLKQVKKALCVLLQHNLATFQLPKRGGVEYEARAERVLRILRYPRYIYAAKTLYGDTGELLVEELLLNGKMTMSAAVRKVADRLTETMEDGRTMDYADVSSTFVRLADTHLVQRCPLLPETPQGPPGPAPTLVLDEKEMYTVPRLSLTGRGKRRRSCEEEEEGEPRAKKQKPDGEGSEPPPEDDGIYWQVNLERFHQHFRDQAIVSAVANRMDQTSSEIVRTMLRMSEVTTASGAPYTQPLSSNEIFRSLPAGYNISKQVLDQYLTLLADDPLEFVGKSGDSGGGMYTVSILFFFGGGAAPVGFGSRCARIFRLLLRKKHLEQKQVEDFAMIPAKEAKEMLYRMLSENFVALQEIPKTPDHAPSRTFYLYTVNVPASARMLLHRCYK</sequence>
<evidence type="ECO:0000259" key="11">
    <source>
        <dbReference type="Pfam" id="PF22536"/>
    </source>
</evidence>
<dbReference type="Gene3D" id="1.10.10.10">
    <property type="entry name" value="Winged helix-like DNA-binding domain superfamily/Winged helix DNA-binding domain"/>
    <property type="match status" value="4"/>
</dbReference>
<accession>A0A7K7LH86</accession>